<name>A0A401GEB6_9APHY</name>
<dbReference type="Proteomes" id="UP000287166">
    <property type="component" value="Unassembled WGS sequence"/>
</dbReference>
<dbReference type="EMBL" id="BFAD01000003">
    <property type="protein sequence ID" value="GBE80465.1"/>
    <property type="molecule type" value="Genomic_DNA"/>
</dbReference>
<dbReference type="OrthoDB" id="3220849at2759"/>
<accession>A0A401GEB6</accession>
<dbReference type="InParanoid" id="A0A401GEB6"/>
<keyword evidence="3" id="KW-1185">Reference proteome</keyword>
<dbReference type="GeneID" id="38777382"/>
<dbReference type="AlphaFoldDB" id="A0A401GEB6"/>
<dbReference type="RefSeq" id="XP_027611378.1">
    <property type="nucleotide sequence ID" value="XM_027755577.1"/>
</dbReference>
<sequence>MAPDPPSFTKRPNNHLHPPPMTQNVNLTPAQVIAQAWNRESQESQEQWRMADAKARQQYTSPHVWANARKAASKGKM</sequence>
<evidence type="ECO:0000313" key="3">
    <source>
        <dbReference type="Proteomes" id="UP000287166"/>
    </source>
</evidence>
<organism evidence="2 3">
    <name type="scientific">Sparassis crispa</name>
    <dbReference type="NCBI Taxonomy" id="139825"/>
    <lineage>
        <taxon>Eukaryota</taxon>
        <taxon>Fungi</taxon>
        <taxon>Dikarya</taxon>
        <taxon>Basidiomycota</taxon>
        <taxon>Agaricomycotina</taxon>
        <taxon>Agaricomycetes</taxon>
        <taxon>Polyporales</taxon>
        <taxon>Sparassidaceae</taxon>
        <taxon>Sparassis</taxon>
    </lineage>
</organism>
<gene>
    <name evidence="2" type="ORF">SCP_0301800</name>
</gene>
<evidence type="ECO:0000256" key="1">
    <source>
        <dbReference type="SAM" id="MobiDB-lite"/>
    </source>
</evidence>
<proteinExistence type="predicted"/>
<protein>
    <submittedName>
        <fullName evidence="2">Uncharacterized protein</fullName>
    </submittedName>
</protein>
<reference evidence="2 3" key="1">
    <citation type="journal article" date="2018" name="Sci. Rep.">
        <title>Genome sequence of the cauliflower mushroom Sparassis crispa (Hanabiratake) and its association with beneficial usage.</title>
        <authorList>
            <person name="Kiyama R."/>
            <person name="Furutani Y."/>
            <person name="Kawaguchi K."/>
            <person name="Nakanishi T."/>
        </authorList>
    </citation>
    <scope>NUCLEOTIDE SEQUENCE [LARGE SCALE GENOMIC DNA]</scope>
</reference>
<feature type="region of interest" description="Disordered" evidence="1">
    <location>
        <begin position="1"/>
        <end position="24"/>
    </location>
</feature>
<evidence type="ECO:0000313" key="2">
    <source>
        <dbReference type="EMBL" id="GBE80465.1"/>
    </source>
</evidence>
<comment type="caution">
    <text evidence="2">The sequence shown here is derived from an EMBL/GenBank/DDBJ whole genome shotgun (WGS) entry which is preliminary data.</text>
</comment>